<protein>
    <submittedName>
        <fullName evidence="1">Tail fiber protein</fullName>
    </submittedName>
</protein>
<gene>
    <name evidence="1" type="ORF">LS2_39</name>
</gene>
<evidence type="ECO:0000313" key="1">
    <source>
        <dbReference type="EMBL" id="QLF86424.1"/>
    </source>
</evidence>
<dbReference type="InterPro" id="IPR044914">
    <property type="entry name" value="Endosialidase_C_dom_sf"/>
</dbReference>
<sequence length="693" mass="76692">MASTITQFPSGNTRYRIEFDYLARTFVVVTLVNSSNPALNRVLKLVEITDSLIQRSTITQFPSGNTRYRIEFDYLARTFVVVTLVNSSNPALNRVLKLVEITDSLIQRSTITQFPSGNTRYRIEFDYLARTFVVVTLVNSSNPALNRVLKLVEITDSLIQRQTVLTASDLTNAELQAIHIAEEGRDQTVDLAKEYADAAGNSAGNAKDSEDEARRIAESIKASGLGYITRRPSRKASTLQYGTRYCYGKRMVIITDGMVDCQNSTCWFNSTSRIENEGVCYSNGEVFTLWIYNNRTASNAYTNGILITKEYSNSPDLIFLGRLRYPRLRYCSNGFWVYPRILAGDKLYNPLTGAAMTSMSEVLDFMRLSGQKEVTIYTSSTGLTDLDGVAYPIGIELHISNLNNLSFYRSDWANYPLTASDLTNAELQAIHIAEEGRDQTVDLAKEYADAAGNSAGNAKDSEDEARRIAESIKASGLGYITRRPSRKASTLQYGTRYCYGKRMVIITDGMVDCQNSTCWFNSRVTYDTSGYTVITGAIGLETYRLTLNNTDSGALTQGRIAARAFGNKTLTESEQILVLDQQSSASAHSLILGGGSSVFKSATSISFATNPSPETVGGTIRWRIDNTSLRPYTDNAYNLGGPALRVAQVFAAIGTINTSDSREKLTRLKSRMISLMPGRRADNHVQVVIFYCG</sequence>
<dbReference type="EMBL" id="MN518894">
    <property type="protein sequence ID" value="QLF86424.1"/>
    <property type="molecule type" value="Genomic_DNA"/>
</dbReference>
<organism evidence="1">
    <name type="scientific">Escherichia virus LS2</name>
    <dbReference type="NCBI Taxonomy" id="2743776"/>
    <lineage>
        <taxon>Viruses</taxon>
        <taxon>Duplodnaviria</taxon>
        <taxon>Heunggongvirae</taxon>
        <taxon>Uroviricota</taxon>
        <taxon>Caudoviricetes</taxon>
        <taxon>Autographivirales</taxon>
        <taxon>Autotranscriptaviridae</taxon>
        <taxon>Studiervirinae</taxon>
        <taxon>Kayfunavirus</taxon>
        <taxon>Kayfunavirus LS2</taxon>
    </lineage>
</organism>
<reference evidence="1" key="1">
    <citation type="submission" date="2019-09" db="EMBL/GenBank/DDBJ databases">
        <authorList>
            <person name="Kumar P."/>
            <person name="Meghvansi M.K."/>
            <person name="Kamboj D.V."/>
        </authorList>
    </citation>
    <scope>NUCLEOTIDE SEQUENCE [LARGE SCALE GENOMIC DNA]</scope>
</reference>
<dbReference type="Gene3D" id="4.10.1090.10">
    <property type="entry name" value="Endosialidase, domain 4"/>
    <property type="match status" value="1"/>
</dbReference>
<proteinExistence type="predicted"/>
<name>A0A7D5G6L8_9CAUD</name>
<accession>A0A7D5G6L8</accession>